<protein>
    <submittedName>
        <fullName evidence="1">Uncharacterized protein</fullName>
    </submittedName>
</protein>
<organism evidence="1 2">
    <name type="scientific">Pleurodeles waltl</name>
    <name type="common">Iberian ribbed newt</name>
    <dbReference type="NCBI Taxonomy" id="8319"/>
    <lineage>
        <taxon>Eukaryota</taxon>
        <taxon>Metazoa</taxon>
        <taxon>Chordata</taxon>
        <taxon>Craniata</taxon>
        <taxon>Vertebrata</taxon>
        <taxon>Euteleostomi</taxon>
        <taxon>Amphibia</taxon>
        <taxon>Batrachia</taxon>
        <taxon>Caudata</taxon>
        <taxon>Salamandroidea</taxon>
        <taxon>Salamandridae</taxon>
        <taxon>Pleurodelinae</taxon>
        <taxon>Pleurodeles</taxon>
    </lineage>
</organism>
<evidence type="ECO:0000313" key="2">
    <source>
        <dbReference type="Proteomes" id="UP001066276"/>
    </source>
</evidence>
<comment type="caution">
    <text evidence="1">The sequence shown here is derived from an EMBL/GenBank/DDBJ whole genome shotgun (WGS) entry which is preliminary data.</text>
</comment>
<proteinExistence type="predicted"/>
<keyword evidence="2" id="KW-1185">Reference proteome</keyword>
<evidence type="ECO:0000313" key="1">
    <source>
        <dbReference type="EMBL" id="KAJ1213529.1"/>
    </source>
</evidence>
<name>A0AAV7WHI9_PLEWA</name>
<dbReference type="AlphaFoldDB" id="A0AAV7WHI9"/>
<reference evidence="1" key="1">
    <citation type="journal article" date="2022" name="bioRxiv">
        <title>Sequencing and chromosome-scale assembly of the giantPleurodeles waltlgenome.</title>
        <authorList>
            <person name="Brown T."/>
            <person name="Elewa A."/>
            <person name="Iarovenko S."/>
            <person name="Subramanian E."/>
            <person name="Araus A.J."/>
            <person name="Petzold A."/>
            <person name="Susuki M."/>
            <person name="Suzuki K.-i.T."/>
            <person name="Hayashi T."/>
            <person name="Toyoda A."/>
            <person name="Oliveira C."/>
            <person name="Osipova E."/>
            <person name="Leigh N.D."/>
            <person name="Simon A."/>
            <person name="Yun M.H."/>
        </authorList>
    </citation>
    <scope>NUCLEOTIDE SEQUENCE</scope>
    <source>
        <strain evidence="1">20211129_DDA</strain>
        <tissue evidence="1">Liver</tissue>
    </source>
</reference>
<accession>A0AAV7WHI9</accession>
<dbReference type="Proteomes" id="UP001066276">
    <property type="component" value="Chromosome 1_1"/>
</dbReference>
<sequence>MGLIRQHYQPIGVKLLGVASWILRQSGAYSNSCGEAAARFWGRPGRLVVPDVSECERRAWRRRKHARASEVELGPARNVREAAVPFLTAPAGRADLEAALWVDFGGGLRSSSLWARSAVVADRGCLRVAGSAPCWCCVPRLIYLRQGVCGPAGCCR</sequence>
<dbReference type="EMBL" id="JANPWB010000001">
    <property type="protein sequence ID" value="KAJ1213529.1"/>
    <property type="molecule type" value="Genomic_DNA"/>
</dbReference>
<gene>
    <name evidence="1" type="ORF">NDU88_001163</name>
</gene>